<dbReference type="PRINTS" id="PR00418">
    <property type="entry name" value="TPI2FAMILY"/>
</dbReference>
<dbReference type="EC" id="5.6.2.2" evidence="4"/>
<dbReference type="PANTHER" id="PTHR45866">
    <property type="entry name" value="DNA GYRASE/TOPOISOMERASE SUBUNIT B"/>
    <property type="match status" value="1"/>
</dbReference>
<feature type="domain" description="Toprim" evidence="12">
    <location>
        <begin position="433"/>
        <end position="547"/>
    </location>
</feature>
<dbReference type="FunFam" id="3.40.50.670:FF:000001">
    <property type="entry name" value="DNA topoisomerase 2"/>
    <property type="match status" value="1"/>
</dbReference>
<comment type="catalytic activity">
    <reaction evidence="1">
        <text>ATP-dependent breakage, passage and rejoining of double-stranded DNA.</text>
        <dbReference type="EC" id="5.6.2.2"/>
    </reaction>
</comment>
<evidence type="ECO:0000256" key="1">
    <source>
        <dbReference type="ARBA" id="ARBA00000185"/>
    </source>
</evidence>
<dbReference type="Pfam" id="PF01751">
    <property type="entry name" value="Toprim"/>
    <property type="match status" value="1"/>
</dbReference>
<dbReference type="InterPro" id="IPR018522">
    <property type="entry name" value="TopoIIA_CS"/>
</dbReference>
<keyword evidence="11" id="KW-0413">Isomerase</keyword>
<protein>
    <recommendedName>
        <fullName evidence="4">DNA topoisomerase (ATP-hydrolyzing)</fullName>
        <ecNumber evidence="4">5.6.2.2</ecNumber>
    </recommendedName>
</protein>
<dbReference type="GO" id="GO:0034335">
    <property type="term" value="F:DNA negative supercoiling activity"/>
    <property type="evidence" value="ECO:0007669"/>
    <property type="project" value="UniProtKB-ARBA"/>
</dbReference>
<dbReference type="InterPro" id="IPR036890">
    <property type="entry name" value="HATPase_C_sf"/>
</dbReference>
<dbReference type="Pfam" id="PF02518">
    <property type="entry name" value="HATPase_c"/>
    <property type="match status" value="1"/>
</dbReference>
<keyword evidence="7" id="KW-0067">ATP-binding</keyword>
<dbReference type="Proteomes" id="UP000187166">
    <property type="component" value="Unassembled WGS sequence"/>
</dbReference>
<dbReference type="Pfam" id="PF00986">
    <property type="entry name" value="DNA_gyraseB_C"/>
    <property type="match status" value="1"/>
</dbReference>
<evidence type="ECO:0000259" key="12">
    <source>
        <dbReference type="PROSITE" id="PS50880"/>
    </source>
</evidence>
<evidence type="ECO:0000256" key="3">
    <source>
        <dbReference type="ARBA" id="ARBA00010708"/>
    </source>
</evidence>
<dbReference type="InterPro" id="IPR013759">
    <property type="entry name" value="Topo_IIA_B_C"/>
</dbReference>
<accession>A0A1U7LXE2</accession>
<dbReference type="InterPro" id="IPR001241">
    <property type="entry name" value="Topo_IIA"/>
</dbReference>
<dbReference type="SUPFAM" id="SSF55874">
    <property type="entry name" value="ATPase domain of HSP90 chaperone/DNA topoisomerase II/histidine kinase"/>
    <property type="match status" value="1"/>
</dbReference>
<keyword evidence="9" id="KW-0799">Topoisomerase</keyword>
<keyword evidence="14" id="KW-1185">Reference proteome</keyword>
<dbReference type="SUPFAM" id="SSF56719">
    <property type="entry name" value="Type II DNA topoisomerase"/>
    <property type="match status" value="1"/>
</dbReference>
<dbReference type="GO" id="GO:0005524">
    <property type="term" value="F:ATP binding"/>
    <property type="evidence" value="ECO:0007669"/>
    <property type="project" value="UniProtKB-KW"/>
</dbReference>
<dbReference type="InterPro" id="IPR002288">
    <property type="entry name" value="DNA_gyrase_B_C"/>
</dbReference>
<evidence type="ECO:0000256" key="11">
    <source>
        <dbReference type="ARBA" id="ARBA00023235"/>
    </source>
</evidence>
<evidence type="ECO:0000256" key="8">
    <source>
        <dbReference type="ARBA" id="ARBA00022842"/>
    </source>
</evidence>
<comment type="similarity">
    <text evidence="3">Belongs to the type II topoisomerase GyrB family.</text>
</comment>
<dbReference type="PANTHER" id="PTHR45866:SF1">
    <property type="entry name" value="DNA GYRASE SUBUNIT B, MITOCHONDRIAL"/>
    <property type="match status" value="1"/>
</dbReference>
<evidence type="ECO:0000313" key="13">
    <source>
        <dbReference type="EMBL" id="OLR61667.1"/>
    </source>
</evidence>
<evidence type="ECO:0000313" key="14">
    <source>
        <dbReference type="Proteomes" id="UP000187166"/>
    </source>
</evidence>
<dbReference type="GO" id="GO:0046872">
    <property type="term" value="F:metal ion binding"/>
    <property type="evidence" value="ECO:0007669"/>
    <property type="project" value="UniProtKB-KW"/>
</dbReference>
<keyword evidence="5" id="KW-0479">Metal-binding</keyword>
<proteinExistence type="inferred from homology"/>
<dbReference type="SMART" id="SM00433">
    <property type="entry name" value="TOP2c"/>
    <property type="match status" value="1"/>
</dbReference>
<dbReference type="InterPro" id="IPR020568">
    <property type="entry name" value="Ribosomal_Su5_D2-typ_SF"/>
</dbReference>
<evidence type="ECO:0000256" key="10">
    <source>
        <dbReference type="ARBA" id="ARBA00023125"/>
    </source>
</evidence>
<comment type="cofactor">
    <cofactor evidence="2">
        <name>Mg(2+)</name>
        <dbReference type="ChEBI" id="CHEBI:18420"/>
    </cofactor>
</comment>
<dbReference type="Gene3D" id="3.30.230.10">
    <property type="match status" value="1"/>
</dbReference>
<evidence type="ECO:0000256" key="7">
    <source>
        <dbReference type="ARBA" id="ARBA00022840"/>
    </source>
</evidence>
<keyword evidence="10" id="KW-0238">DNA-binding</keyword>
<evidence type="ECO:0000256" key="9">
    <source>
        <dbReference type="ARBA" id="ARBA00023029"/>
    </source>
</evidence>
<evidence type="ECO:0000256" key="5">
    <source>
        <dbReference type="ARBA" id="ARBA00022723"/>
    </source>
</evidence>
<dbReference type="InterPro" id="IPR006171">
    <property type="entry name" value="TOPRIM_dom"/>
</dbReference>
<evidence type="ECO:0000256" key="4">
    <source>
        <dbReference type="ARBA" id="ARBA00012895"/>
    </source>
</evidence>
<dbReference type="InterPro" id="IPR003594">
    <property type="entry name" value="HATPase_dom"/>
</dbReference>
<dbReference type="PROSITE" id="PS50880">
    <property type="entry name" value="TOPRIM"/>
    <property type="match status" value="1"/>
</dbReference>
<dbReference type="Pfam" id="PF00204">
    <property type="entry name" value="DNA_gyraseB"/>
    <property type="match status" value="1"/>
</dbReference>
<sequence length="632" mass="71360">MTGYSGKDIKVLKDLEPVRLRPGMYIGSVGKDGLHHLIWEILDNSLDEFLAGFADTIKITMDLKENRVTIRDNGRGIPIDKIPEEKKSALRVILSTLHAGGKFNNNNYHFAGGLHGVGSSVVNALSKSFEARVYKDGQIYQDTYAFGKPLTTLSQGEIKPIGKCPKSEKGTEISFIPDDTIFPEVSFEIDRVKGRLKELSYLNKGLTLILNLTNLENHEDEEYIYKSDEGLKGLIESDINLEISEGTSEITDLLEIPVLSNPDDPNENLFIQIYLQYLDEEDEKIKSYVNNIATLEAGTHEQEFKASLTRLLNQYAKDLNINKSKKNYSGDLIRSGLRAVINVKMAHPSFVGQTKSKLETPNERGNFNVLISRQLEFFFDRNRDSLIEILNHIREVESLKKKNTNLKKTKIKKLLAEANGKLAVATSKRPQEKELFLVEGDSAGGSAKMARDRKTQAILPLRGKVLNVEKTGLDRALKNQEIATIIQVLGAGYKEHFNINDLKYHKIIIMTDADVDGDHIRSLLITLFINFFPEIIEKGHLYAALPPLYKAGDKYLYNDKELEEYLKKNKVSHVSRFKGLGEMNPEQLKATTMDIKTRKLKQITVEDLAEAKKITEDLMGKDSALRRDLLFS</sequence>
<name>A0A1U7LXE2_9FIRM</name>
<dbReference type="SMART" id="SM00387">
    <property type="entry name" value="HATPase_c"/>
    <property type="match status" value="1"/>
</dbReference>
<dbReference type="STRING" id="1465756.BIV18_09955"/>
<keyword evidence="6" id="KW-0547">Nucleotide-binding</keyword>
<dbReference type="InterPro" id="IPR014721">
    <property type="entry name" value="Ribsml_uS5_D2-typ_fold_subgr"/>
</dbReference>
<evidence type="ECO:0000256" key="2">
    <source>
        <dbReference type="ARBA" id="ARBA00001946"/>
    </source>
</evidence>
<comment type="caution">
    <text evidence="13">The sequence shown here is derived from an EMBL/GenBank/DDBJ whole genome shotgun (WGS) entry which is preliminary data.</text>
</comment>
<dbReference type="InterPro" id="IPR013506">
    <property type="entry name" value="Topo_IIA_bsu_dom2"/>
</dbReference>
<dbReference type="PROSITE" id="PS00177">
    <property type="entry name" value="TOPOISOMERASE_II"/>
    <property type="match status" value="1"/>
</dbReference>
<dbReference type="GO" id="GO:0006265">
    <property type="term" value="P:DNA topological change"/>
    <property type="evidence" value="ECO:0007669"/>
    <property type="project" value="InterPro"/>
</dbReference>
<dbReference type="PRINTS" id="PR01159">
    <property type="entry name" value="DNAGYRASEB"/>
</dbReference>
<dbReference type="Gene3D" id="3.30.565.10">
    <property type="entry name" value="Histidine kinase-like ATPase, C-terminal domain"/>
    <property type="match status" value="1"/>
</dbReference>
<dbReference type="AlphaFoldDB" id="A0A1U7LXE2"/>
<dbReference type="GO" id="GO:0003677">
    <property type="term" value="F:DNA binding"/>
    <property type="evidence" value="ECO:0007669"/>
    <property type="project" value="UniProtKB-KW"/>
</dbReference>
<dbReference type="EMBL" id="MJIH01000008">
    <property type="protein sequence ID" value="OLR61667.1"/>
    <property type="molecule type" value="Genomic_DNA"/>
</dbReference>
<dbReference type="CDD" id="cd16928">
    <property type="entry name" value="HATPase_GyrB-like"/>
    <property type="match status" value="1"/>
</dbReference>
<dbReference type="SUPFAM" id="SSF54211">
    <property type="entry name" value="Ribosomal protein S5 domain 2-like"/>
    <property type="match status" value="1"/>
</dbReference>
<organism evidence="13 14">
    <name type="scientific">Peptoniphilus porci</name>
    <dbReference type="NCBI Taxonomy" id="2652280"/>
    <lineage>
        <taxon>Bacteria</taxon>
        <taxon>Bacillati</taxon>
        <taxon>Bacillota</taxon>
        <taxon>Tissierellia</taxon>
        <taxon>Tissierellales</taxon>
        <taxon>Peptoniphilaceae</taxon>
        <taxon>Peptoniphilus</taxon>
    </lineage>
</organism>
<reference evidence="13 14" key="1">
    <citation type="journal article" date="2016" name="Appl. Environ. Microbiol.">
        <title>Function and Phylogeny of Bacterial Butyryl Coenzyme A:Acetate Transferases and Their Diversity in the Proximal Colon of Swine.</title>
        <authorList>
            <person name="Trachsel J."/>
            <person name="Bayles D.O."/>
            <person name="Looft T."/>
            <person name="Levine U.Y."/>
            <person name="Allen H.K."/>
        </authorList>
    </citation>
    <scope>NUCLEOTIDE SEQUENCE [LARGE SCALE GENOMIC DNA]</scope>
    <source>
        <strain evidence="13 14">35-6-1</strain>
    </source>
</reference>
<dbReference type="InterPro" id="IPR000565">
    <property type="entry name" value="Topo_IIA_B"/>
</dbReference>
<evidence type="ECO:0000256" key="6">
    <source>
        <dbReference type="ARBA" id="ARBA00022741"/>
    </source>
</evidence>
<dbReference type="Gene3D" id="3.40.50.670">
    <property type="match status" value="1"/>
</dbReference>
<dbReference type="InterPro" id="IPR013760">
    <property type="entry name" value="Topo_IIA-like_dom_sf"/>
</dbReference>
<gene>
    <name evidence="13" type="ORF">BIV18_09955</name>
</gene>
<keyword evidence="8" id="KW-0460">Magnesium</keyword>